<sequence>MWRREPQKQWGVCHAVQMKRAGNDTRRGNQTAPAAQSRITSTLLFYIIINALRKLPTALQFGFNLDVGLRVISPANSDVTVIVCLLEFNLSSGDGLKRDYVEEN</sequence>
<keyword evidence="2" id="KW-1185">Reference proteome</keyword>
<evidence type="ECO:0000313" key="1">
    <source>
        <dbReference type="EMBL" id="KAL1266116.1"/>
    </source>
</evidence>
<organism evidence="1 2">
    <name type="scientific">Cirrhinus molitorella</name>
    <name type="common">mud carp</name>
    <dbReference type="NCBI Taxonomy" id="172907"/>
    <lineage>
        <taxon>Eukaryota</taxon>
        <taxon>Metazoa</taxon>
        <taxon>Chordata</taxon>
        <taxon>Craniata</taxon>
        <taxon>Vertebrata</taxon>
        <taxon>Euteleostomi</taxon>
        <taxon>Actinopterygii</taxon>
        <taxon>Neopterygii</taxon>
        <taxon>Teleostei</taxon>
        <taxon>Ostariophysi</taxon>
        <taxon>Cypriniformes</taxon>
        <taxon>Cyprinidae</taxon>
        <taxon>Labeoninae</taxon>
        <taxon>Labeonini</taxon>
        <taxon>Cirrhinus</taxon>
    </lineage>
</organism>
<proteinExistence type="predicted"/>
<dbReference type="Proteomes" id="UP001558613">
    <property type="component" value="Unassembled WGS sequence"/>
</dbReference>
<evidence type="ECO:0000313" key="2">
    <source>
        <dbReference type="Proteomes" id="UP001558613"/>
    </source>
</evidence>
<gene>
    <name evidence="1" type="ORF">QQF64_001791</name>
</gene>
<protein>
    <submittedName>
        <fullName evidence="1">Uncharacterized protein</fullName>
    </submittedName>
</protein>
<comment type="caution">
    <text evidence="1">The sequence shown here is derived from an EMBL/GenBank/DDBJ whole genome shotgun (WGS) entry which is preliminary data.</text>
</comment>
<accession>A0ABR3MNA1</accession>
<name>A0ABR3MNA1_9TELE</name>
<dbReference type="EMBL" id="JAYMGO010000010">
    <property type="protein sequence ID" value="KAL1266116.1"/>
    <property type="molecule type" value="Genomic_DNA"/>
</dbReference>
<reference evidence="1 2" key="1">
    <citation type="submission" date="2023-09" db="EMBL/GenBank/DDBJ databases">
        <authorList>
            <person name="Wang M."/>
        </authorList>
    </citation>
    <scope>NUCLEOTIDE SEQUENCE [LARGE SCALE GENOMIC DNA]</scope>
    <source>
        <strain evidence="1">GT-2023</strain>
        <tissue evidence="1">Liver</tissue>
    </source>
</reference>